<dbReference type="Gene3D" id="1.25.40.20">
    <property type="entry name" value="Ankyrin repeat-containing domain"/>
    <property type="match status" value="1"/>
</dbReference>
<keyword evidence="1" id="KW-0677">Repeat</keyword>
<dbReference type="EMBL" id="KQ977041">
    <property type="protein sequence ID" value="KYN06167.1"/>
    <property type="molecule type" value="Genomic_DNA"/>
</dbReference>
<dbReference type="KEGG" id="ccoa:108783246"/>
<dbReference type="GO" id="GO:0010468">
    <property type="term" value="P:regulation of gene expression"/>
    <property type="evidence" value="ECO:0007669"/>
    <property type="project" value="TreeGrafter"/>
</dbReference>
<dbReference type="GO" id="GO:0005634">
    <property type="term" value="C:nucleus"/>
    <property type="evidence" value="ECO:0007669"/>
    <property type="project" value="TreeGrafter"/>
</dbReference>
<accession>A0A195CZY3</accession>
<feature type="compositionally biased region" description="Low complexity" evidence="4">
    <location>
        <begin position="406"/>
        <end position="420"/>
    </location>
</feature>
<dbReference type="PANTHER" id="PTHR24124">
    <property type="entry name" value="ANKYRIN REPEAT FAMILY A"/>
    <property type="match status" value="1"/>
</dbReference>
<evidence type="ECO:0000256" key="4">
    <source>
        <dbReference type="SAM" id="MobiDB-lite"/>
    </source>
</evidence>
<proteinExistence type="predicted"/>
<feature type="region of interest" description="Disordered" evidence="4">
    <location>
        <begin position="24"/>
        <end position="59"/>
    </location>
</feature>
<dbReference type="PROSITE" id="PS50088">
    <property type="entry name" value="ANK_REPEAT"/>
    <property type="match status" value="1"/>
</dbReference>
<feature type="region of interest" description="Disordered" evidence="4">
    <location>
        <begin position="401"/>
        <end position="425"/>
    </location>
</feature>
<keyword evidence="2 3" id="KW-0040">ANK repeat</keyword>
<evidence type="ECO:0000256" key="2">
    <source>
        <dbReference type="ARBA" id="ARBA00023043"/>
    </source>
</evidence>
<dbReference type="SMART" id="SM00248">
    <property type="entry name" value="ANK"/>
    <property type="match status" value="4"/>
</dbReference>
<feature type="compositionally biased region" description="Acidic residues" evidence="4">
    <location>
        <begin position="31"/>
        <end position="42"/>
    </location>
</feature>
<sequence length="989" mass="109032">MAHSSRIVPIRIEKWTLQRVSMPDCSSVSSLEEDCGSTESEDMSISPDTSCRSSADADKSFDLDNDFREKLTKYEDIIEKIENLRLARNDEDNKDANKNVDRTRHISSENVDNLEYRNSCKLDHHTGHTDNEDINNNEDNITTDDNKDYSPLNICDDKKRYHPLYDGNSLDDDSESEQTRQQEQEDSDDSDLIQRGPVKPNFQSSRALSYPYSMMTWLQTTRANDSADAAYAVDYDKTAEQILRNKDYSEKLNPCLDQLSDSSRNQTLIGAMNLGMEPSWIGENDKNIFRNGDSSNDTAALPSIVVDDPGEESLMDILSHGGFQAALLSDAGSHSIPSPGAKTWSDSPASSYNYVVSRSNSRASSRAQSPGSATNVESPQMHVNVIGSPLGSPQVASTYRVPQTLSSSSSSNQSYSDVSSPNYQTPLNYQTEEQLGESLSGWKGIYESSGTIVNSSDTIDCALLQLVEQVIEEDKQSKALKEPQVVSNTSCYSSVYNDRCVSVQTLGSDVNPASSECPGSGMRSEKLEACLSIPNTDSIQVESLSINSDLISVYASKGTTGGCAFVNRAVNGHATNMEPRYYEPHAKNDQVNTSVMPQHDANTLHELGLTDETSVKTSEQNLRTSQEKYTMFHAADGEKRYDQPSSMFVPSDYQIPTMVSSFVPNHSQRNLKRGIVPWPSLNLPSVRASERLKEGLHPKEVERAMSNLLKKSIEELAATDEDGDTALMCLVGNPEELTKKKAYLVPLVERLGNLPSALSMVNNRNEDALYLAAMNCPEMPYVTGYLAAAMLQKGIDINQRLYHMRGDTLIHSIVARGDSHGEVLAELLALKTAQGNPVFDLSRCNYDGRTALHIAVESHDLSGRGVKSLAITDLLLKNGANIKIKESKCGDTALHMAASLSCDPALVKILLRKATLNDVNETNYMYNTPLHMVAAVSSTVDLEKQKDVCRFLIQAGGQTNIQNRQGKTPLALVLPERKEAIKRIFYKKA</sequence>
<evidence type="ECO:0000256" key="1">
    <source>
        <dbReference type="ARBA" id="ARBA00022737"/>
    </source>
</evidence>
<dbReference type="Pfam" id="PF12796">
    <property type="entry name" value="Ank_2"/>
    <property type="match status" value="1"/>
</dbReference>
<gene>
    <name evidence="5" type="ORF">ALC62_02928</name>
</gene>
<dbReference type="Proteomes" id="UP000078542">
    <property type="component" value="Unassembled WGS sequence"/>
</dbReference>
<dbReference type="PANTHER" id="PTHR24124:SF14">
    <property type="entry name" value="CHROMOSOME UNDETERMINED SCAFFOLD_25, WHOLE GENOME SHOTGUN SEQUENCE"/>
    <property type="match status" value="1"/>
</dbReference>
<dbReference type="InterPro" id="IPR002110">
    <property type="entry name" value="Ankyrin_rpt"/>
</dbReference>
<feature type="repeat" description="ANK" evidence="3">
    <location>
        <begin position="847"/>
        <end position="887"/>
    </location>
</feature>
<organism evidence="5 6">
    <name type="scientific">Cyphomyrmex costatus</name>
    <dbReference type="NCBI Taxonomy" id="456900"/>
    <lineage>
        <taxon>Eukaryota</taxon>
        <taxon>Metazoa</taxon>
        <taxon>Ecdysozoa</taxon>
        <taxon>Arthropoda</taxon>
        <taxon>Hexapoda</taxon>
        <taxon>Insecta</taxon>
        <taxon>Pterygota</taxon>
        <taxon>Neoptera</taxon>
        <taxon>Endopterygota</taxon>
        <taxon>Hymenoptera</taxon>
        <taxon>Apocrita</taxon>
        <taxon>Aculeata</taxon>
        <taxon>Formicoidea</taxon>
        <taxon>Formicidae</taxon>
        <taxon>Myrmicinae</taxon>
        <taxon>Cyphomyrmex</taxon>
    </lineage>
</organism>
<reference evidence="5 6" key="1">
    <citation type="submission" date="2016-03" db="EMBL/GenBank/DDBJ databases">
        <title>Cyphomyrmex costatus WGS genome.</title>
        <authorList>
            <person name="Nygaard S."/>
            <person name="Hu H."/>
            <person name="Boomsma J."/>
            <person name="Zhang G."/>
        </authorList>
    </citation>
    <scope>NUCLEOTIDE SEQUENCE [LARGE SCALE GENOMIC DNA]</scope>
    <source>
        <strain evidence="5">MS0001</strain>
        <tissue evidence="5">Whole body</tissue>
    </source>
</reference>
<dbReference type="SUPFAM" id="SSF48403">
    <property type="entry name" value="Ankyrin repeat"/>
    <property type="match status" value="1"/>
</dbReference>
<feature type="region of interest" description="Disordered" evidence="4">
    <location>
        <begin position="361"/>
        <end position="389"/>
    </location>
</feature>
<feature type="region of interest" description="Disordered" evidence="4">
    <location>
        <begin position="123"/>
        <end position="204"/>
    </location>
</feature>
<protein>
    <submittedName>
        <fullName evidence="5">NF-kappa-B inhibitor zeta</fullName>
    </submittedName>
</protein>
<dbReference type="AlphaFoldDB" id="A0A195CZY3"/>
<dbReference type="InterPro" id="IPR036770">
    <property type="entry name" value="Ankyrin_rpt-contain_sf"/>
</dbReference>
<dbReference type="STRING" id="456900.A0A195CZY3"/>
<dbReference type="OrthoDB" id="71307at2759"/>
<evidence type="ECO:0000313" key="6">
    <source>
        <dbReference type="Proteomes" id="UP000078542"/>
    </source>
</evidence>
<evidence type="ECO:0000313" key="5">
    <source>
        <dbReference type="EMBL" id="KYN06167.1"/>
    </source>
</evidence>
<name>A0A195CZY3_9HYME</name>
<dbReference type="PROSITE" id="PS50297">
    <property type="entry name" value="ANK_REP_REGION"/>
    <property type="match status" value="1"/>
</dbReference>
<keyword evidence="6" id="KW-1185">Reference proteome</keyword>
<evidence type="ECO:0000256" key="3">
    <source>
        <dbReference type="PROSITE-ProRule" id="PRU00023"/>
    </source>
</evidence>